<dbReference type="Proteomes" id="UP000821866">
    <property type="component" value="Unassembled WGS sequence"/>
</dbReference>
<comment type="caution">
    <text evidence="1">The sequence shown here is derived from an EMBL/GenBank/DDBJ whole genome shotgun (WGS) entry which is preliminary data.</text>
</comment>
<dbReference type="AlphaFoldDB" id="A0A9J6DYC3"/>
<keyword evidence="2" id="KW-1185">Reference proteome</keyword>
<protein>
    <submittedName>
        <fullName evidence="1">Uncharacterized protein</fullName>
    </submittedName>
</protein>
<evidence type="ECO:0000313" key="2">
    <source>
        <dbReference type="Proteomes" id="UP000821866"/>
    </source>
</evidence>
<evidence type="ECO:0000313" key="1">
    <source>
        <dbReference type="EMBL" id="KAH8026897.1"/>
    </source>
</evidence>
<gene>
    <name evidence="1" type="ORF">HPB51_026232</name>
</gene>
<sequence>MLKTGIIAASHRSIVQSSALFASSGSIIRSGESSSTSTTSAVAAVNLAQHLLQELCTSTKPFMPMPDIAAVSLIAGYISRVGSEKTDCERCVSLVLKAKGSSTGATDGLISHQDKGGLCYPTAELVHVLHALKRFVDVILLHRAALLKPLQTCVVKGADVIVGLLVLQFDHCDQFQRHKSIERGCRKFMKPLFTNFAVNFTDEKSVARLYQRKPLSRKFLKL</sequence>
<name>A0A9J6DYC3_RHIMP</name>
<reference evidence="1" key="2">
    <citation type="submission" date="2021-09" db="EMBL/GenBank/DDBJ databases">
        <authorList>
            <person name="Jia N."/>
            <person name="Wang J."/>
            <person name="Shi W."/>
            <person name="Du L."/>
            <person name="Sun Y."/>
            <person name="Zhan W."/>
            <person name="Jiang J."/>
            <person name="Wang Q."/>
            <person name="Zhang B."/>
            <person name="Ji P."/>
            <person name="Sakyi L.B."/>
            <person name="Cui X."/>
            <person name="Yuan T."/>
            <person name="Jiang B."/>
            <person name="Yang W."/>
            <person name="Lam T.T.-Y."/>
            <person name="Chang Q."/>
            <person name="Ding S."/>
            <person name="Wang X."/>
            <person name="Zhu J."/>
            <person name="Ruan X."/>
            <person name="Zhao L."/>
            <person name="Wei J."/>
            <person name="Que T."/>
            <person name="Du C."/>
            <person name="Cheng J."/>
            <person name="Dai P."/>
            <person name="Han X."/>
            <person name="Huang E."/>
            <person name="Gao Y."/>
            <person name="Liu J."/>
            <person name="Shao H."/>
            <person name="Ye R."/>
            <person name="Li L."/>
            <person name="Wei W."/>
            <person name="Wang X."/>
            <person name="Wang C."/>
            <person name="Huo Q."/>
            <person name="Li W."/>
            <person name="Guo W."/>
            <person name="Chen H."/>
            <person name="Chen S."/>
            <person name="Zhou L."/>
            <person name="Zhou L."/>
            <person name="Ni X."/>
            <person name="Tian J."/>
            <person name="Zhou Y."/>
            <person name="Sheng Y."/>
            <person name="Liu T."/>
            <person name="Pan Y."/>
            <person name="Xia L."/>
            <person name="Li J."/>
            <person name="Zhao F."/>
            <person name="Cao W."/>
        </authorList>
    </citation>
    <scope>NUCLEOTIDE SEQUENCE</scope>
    <source>
        <strain evidence="1">Rmic-2018</strain>
        <tissue evidence="1">Larvae</tissue>
    </source>
</reference>
<proteinExistence type="predicted"/>
<reference evidence="1" key="1">
    <citation type="journal article" date="2020" name="Cell">
        <title>Large-Scale Comparative Analyses of Tick Genomes Elucidate Their Genetic Diversity and Vector Capacities.</title>
        <authorList>
            <consortium name="Tick Genome and Microbiome Consortium (TIGMIC)"/>
            <person name="Jia N."/>
            <person name="Wang J."/>
            <person name="Shi W."/>
            <person name="Du L."/>
            <person name="Sun Y."/>
            <person name="Zhan W."/>
            <person name="Jiang J.F."/>
            <person name="Wang Q."/>
            <person name="Zhang B."/>
            <person name="Ji P."/>
            <person name="Bell-Sakyi L."/>
            <person name="Cui X.M."/>
            <person name="Yuan T.T."/>
            <person name="Jiang B.G."/>
            <person name="Yang W.F."/>
            <person name="Lam T.T."/>
            <person name="Chang Q.C."/>
            <person name="Ding S.J."/>
            <person name="Wang X.J."/>
            <person name="Zhu J.G."/>
            <person name="Ruan X.D."/>
            <person name="Zhao L."/>
            <person name="Wei J.T."/>
            <person name="Ye R.Z."/>
            <person name="Que T.C."/>
            <person name="Du C.H."/>
            <person name="Zhou Y.H."/>
            <person name="Cheng J.X."/>
            <person name="Dai P.F."/>
            <person name="Guo W.B."/>
            <person name="Han X.H."/>
            <person name="Huang E.J."/>
            <person name="Li L.F."/>
            <person name="Wei W."/>
            <person name="Gao Y.C."/>
            <person name="Liu J.Z."/>
            <person name="Shao H.Z."/>
            <person name="Wang X."/>
            <person name="Wang C.C."/>
            <person name="Yang T.C."/>
            <person name="Huo Q.B."/>
            <person name="Li W."/>
            <person name="Chen H.Y."/>
            <person name="Chen S.E."/>
            <person name="Zhou L.G."/>
            <person name="Ni X.B."/>
            <person name="Tian J.H."/>
            <person name="Sheng Y."/>
            <person name="Liu T."/>
            <person name="Pan Y.S."/>
            <person name="Xia L.Y."/>
            <person name="Li J."/>
            <person name="Zhao F."/>
            <person name="Cao W.C."/>
        </authorList>
    </citation>
    <scope>NUCLEOTIDE SEQUENCE</scope>
    <source>
        <strain evidence="1">Rmic-2018</strain>
    </source>
</reference>
<dbReference type="EMBL" id="JABSTU010000007">
    <property type="protein sequence ID" value="KAH8026897.1"/>
    <property type="molecule type" value="Genomic_DNA"/>
</dbReference>
<accession>A0A9J6DYC3</accession>
<organism evidence="1 2">
    <name type="scientific">Rhipicephalus microplus</name>
    <name type="common">Cattle tick</name>
    <name type="synonym">Boophilus microplus</name>
    <dbReference type="NCBI Taxonomy" id="6941"/>
    <lineage>
        <taxon>Eukaryota</taxon>
        <taxon>Metazoa</taxon>
        <taxon>Ecdysozoa</taxon>
        <taxon>Arthropoda</taxon>
        <taxon>Chelicerata</taxon>
        <taxon>Arachnida</taxon>
        <taxon>Acari</taxon>
        <taxon>Parasitiformes</taxon>
        <taxon>Ixodida</taxon>
        <taxon>Ixodoidea</taxon>
        <taxon>Ixodidae</taxon>
        <taxon>Rhipicephalinae</taxon>
        <taxon>Rhipicephalus</taxon>
        <taxon>Boophilus</taxon>
    </lineage>
</organism>